<feature type="compositionally biased region" description="Acidic residues" evidence="1">
    <location>
        <begin position="34"/>
        <end position="44"/>
    </location>
</feature>
<dbReference type="RefSeq" id="WP_183116087.1">
    <property type="nucleotide sequence ID" value="NZ_JABEQG010000026.1"/>
</dbReference>
<feature type="compositionally biased region" description="Acidic residues" evidence="1">
    <location>
        <begin position="60"/>
        <end position="86"/>
    </location>
</feature>
<dbReference type="EMBL" id="JABEQG010000026">
    <property type="protein sequence ID" value="MBB2157207.1"/>
    <property type="molecule type" value="Genomic_DNA"/>
</dbReference>
<dbReference type="AlphaFoldDB" id="A0A7W4I6M8"/>
<gene>
    <name evidence="2" type="ORF">HLH33_12950</name>
</gene>
<sequence>MSTRPKGASVFAHLNPRADGGDDDDTDARRAEGDGEGDPEEDGDADKPKGKQKAGRRADDDPDDDQTDENAAEDGDDDTDAEDERDDNTASARARERGRCAAIFRSAAAGRNPAAAAELAFGTAMPRAAAIRVLSAMAATSAPAPAARQARGHGALRQRMLDNPGARPMAPGGEQAMTPGQRMVARNAARRDRKPQ</sequence>
<evidence type="ECO:0000313" key="2">
    <source>
        <dbReference type="EMBL" id="MBB2157207.1"/>
    </source>
</evidence>
<feature type="region of interest" description="Disordered" evidence="1">
    <location>
        <begin position="1"/>
        <end position="98"/>
    </location>
</feature>
<dbReference type="Proteomes" id="UP000550787">
    <property type="component" value="Unassembled WGS sequence"/>
</dbReference>
<evidence type="ECO:0000313" key="3">
    <source>
        <dbReference type="Proteomes" id="UP000550787"/>
    </source>
</evidence>
<feature type="region of interest" description="Disordered" evidence="1">
    <location>
        <begin position="144"/>
        <end position="196"/>
    </location>
</feature>
<organism evidence="2 3">
    <name type="scientific">Gluconacetobacter diazotrophicus</name>
    <name type="common">Acetobacter diazotrophicus</name>
    <dbReference type="NCBI Taxonomy" id="33996"/>
    <lineage>
        <taxon>Bacteria</taxon>
        <taxon>Pseudomonadati</taxon>
        <taxon>Pseudomonadota</taxon>
        <taxon>Alphaproteobacteria</taxon>
        <taxon>Acetobacterales</taxon>
        <taxon>Acetobacteraceae</taxon>
        <taxon>Gluconacetobacter</taxon>
    </lineage>
</organism>
<proteinExistence type="predicted"/>
<name>A0A7W4I6M8_GLUDI</name>
<comment type="caution">
    <text evidence="2">The sequence shown here is derived from an EMBL/GenBank/DDBJ whole genome shotgun (WGS) entry which is preliminary data.</text>
</comment>
<evidence type="ECO:0000256" key="1">
    <source>
        <dbReference type="SAM" id="MobiDB-lite"/>
    </source>
</evidence>
<reference evidence="2 3" key="1">
    <citation type="submission" date="2020-04" db="EMBL/GenBank/DDBJ databases">
        <title>Description of novel Gluconacetobacter.</title>
        <authorList>
            <person name="Sombolestani A."/>
        </authorList>
    </citation>
    <scope>NUCLEOTIDE SEQUENCE [LARGE SCALE GENOMIC DNA]</scope>
    <source>
        <strain evidence="2 3">LMG 7603</strain>
    </source>
</reference>
<protein>
    <submittedName>
        <fullName evidence="2">Uncharacterized protein</fullName>
    </submittedName>
</protein>
<accession>A0A7W4I6M8</accession>